<evidence type="ECO:0008006" key="3">
    <source>
        <dbReference type="Google" id="ProtNLM"/>
    </source>
</evidence>
<comment type="caution">
    <text evidence="1">The sequence shown here is derived from an EMBL/GenBank/DDBJ whole genome shotgun (WGS) entry which is preliminary data.</text>
</comment>
<proteinExistence type="predicted"/>
<protein>
    <recommendedName>
        <fullName evidence="3">F-box domain-containing protein</fullName>
    </recommendedName>
</protein>
<sequence length="357" mass="41734">MEEDYSVTHHLNDEIFRQVCIPEIFTEILRYLTIKERLHLRMCTRAAKEAVARSDLHVVGRDGKIRINGNYEEFSIEFNDRLKIRKNFGKELTPSAKKFDEGLGELLKTRNQLFSRVHVVTVEIANVNVKTISIEYIEDLLSGFHCKEMTLTIKKKEFTTAWIDFIRKHEDKWINLILKGFSLDIDTLLSFKSLKSLQIFKRNSYTEEEFFKLLNLRFSLMVIPVIPKSEMFFIRLAESLHSYEGAQIVDFKVDRDLAERVISTTMGFRRTSQGYWARDFETGFSIDNGYIIASRSLLFGTRVHICAQYPKCASTRAHTPIAPVRFTWSHHYLHWELNNNHSLFDCMLILANKSGDD</sequence>
<evidence type="ECO:0000313" key="1">
    <source>
        <dbReference type="EMBL" id="GMR38013.1"/>
    </source>
</evidence>
<dbReference type="AlphaFoldDB" id="A0AAN5C5D1"/>
<accession>A0AAN5C5D1</accession>
<name>A0AAN5C5D1_9BILA</name>
<dbReference type="Proteomes" id="UP001328107">
    <property type="component" value="Unassembled WGS sequence"/>
</dbReference>
<keyword evidence="2" id="KW-1185">Reference proteome</keyword>
<dbReference type="EMBL" id="BTRK01000002">
    <property type="protein sequence ID" value="GMR38013.1"/>
    <property type="molecule type" value="Genomic_DNA"/>
</dbReference>
<evidence type="ECO:0000313" key="2">
    <source>
        <dbReference type="Proteomes" id="UP001328107"/>
    </source>
</evidence>
<organism evidence="1 2">
    <name type="scientific">Pristionchus mayeri</name>
    <dbReference type="NCBI Taxonomy" id="1317129"/>
    <lineage>
        <taxon>Eukaryota</taxon>
        <taxon>Metazoa</taxon>
        <taxon>Ecdysozoa</taxon>
        <taxon>Nematoda</taxon>
        <taxon>Chromadorea</taxon>
        <taxon>Rhabditida</taxon>
        <taxon>Rhabditina</taxon>
        <taxon>Diplogasteromorpha</taxon>
        <taxon>Diplogasteroidea</taxon>
        <taxon>Neodiplogasteridae</taxon>
        <taxon>Pristionchus</taxon>
    </lineage>
</organism>
<reference evidence="2" key="1">
    <citation type="submission" date="2022-10" db="EMBL/GenBank/DDBJ databases">
        <title>Genome assembly of Pristionchus species.</title>
        <authorList>
            <person name="Yoshida K."/>
            <person name="Sommer R.J."/>
        </authorList>
    </citation>
    <scope>NUCLEOTIDE SEQUENCE [LARGE SCALE GENOMIC DNA]</scope>
    <source>
        <strain evidence="2">RS5460</strain>
    </source>
</reference>
<gene>
    <name evidence="1" type="ORF">PMAYCL1PPCAC_08208</name>
</gene>